<proteinExistence type="predicted"/>
<dbReference type="Pfam" id="PF18934">
    <property type="entry name" value="DUF5682"/>
    <property type="match status" value="1"/>
</dbReference>
<dbReference type="OrthoDB" id="9768066at2"/>
<evidence type="ECO:0000313" key="1">
    <source>
        <dbReference type="EMBL" id="EHP42427.1"/>
    </source>
</evidence>
<dbReference type="InterPro" id="IPR043737">
    <property type="entry name" value="DUF5682"/>
</dbReference>
<dbReference type="EMBL" id="AHJE01000034">
    <property type="protein sequence ID" value="EHP42427.1"/>
    <property type="molecule type" value="Genomic_DNA"/>
</dbReference>
<evidence type="ECO:0000313" key="2">
    <source>
        <dbReference type="Proteomes" id="UP000005808"/>
    </source>
</evidence>
<accession>H1S4U3</accession>
<protein>
    <submittedName>
        <fullName evidence="1">Uncharacterized protein</fullName>
    </submittedName>
</protein>
<comment type="caution">
    <text evidence="1">The sequence shown here is derived from an EMBL/GenBank/DDBJ whole genome shotgun (WGS) entry which is preliminary data.</text>
</comment>
<sequence length="811" mass="85666">MPHAEPHVIGVRHHSPACARLVAERIDTLRPCFVLIEGPADFNARLAELHLPHRLPVAIFSYLSGPGAQRGSWTPFCEYSPEWVALQGAERIGAQARFIDLPAWHDALSGRTNRYADADDDHHAERAAAYEAALCNALCIDGRDALWEHLFESEMPLPALAAALDTHFDQLRGDDPGSPANAEREAMMARWIAWAMGQAQGAPVLVVCGGYHAPALRGLWREHAGVAGSEPPAVPQPEVAADVEDGAPPVRSGSYLVPYTSKRLDAFAGYASGMPSPMYQSWVWQHGSAEAGKLALAQAMRRLREKKLPATTADLKALHAHAHGLAMLRGHAQPLRCDWLDASAATLIKDALDAPLPWTYRGPLLRGTDPVLVELMDVLAGDQVGVLAAGTPQPPLVDAVDAELAAHGIVLLPGRPLQLKLDLLQAADRERSRSLHRLRILALPGIQRERGPSLALSGEREEHWRLLGSLEQRAALIEAGAYGATLHDAARARLEEALRGAAGKLAALAALLNDAAFAGLPEAGANSLAELARAVGAASRFEALGEALGLLHALLRHGQVLGMAGAPVLHTVVVAAVERALWLLDLPGQVASAEQQAHLLTFRAVRDVVRDVRNGALDDGQPLPALDPQRALAVWRRKARDPQAAAASRGAALGALASLDEPAAPQDGGGDSVAGALHLLAGLPPASLGDALAGLLALARDVLTDAGGFAGGLDGLLQQFDDEAFVQALPAMRMAFAWLPPAERGALARQVLALRGGEAYGERALTAPLGAHDPVDIAAARLLEVAVTAHLRYWGVPVGAVPDPNPKPTAP</sequence>
<gene>
    <name evidence="1" type="ORF">OR16_14174</name>
</gene>
<name>H1S4U3_9BURK</name>
<dbReference type="PATRIC" id="fig|1127483.3.peg.2836"/>
<dbReference type="RefSeq" id="WP_006158429.1">
    <property type="nucleotide sequence ID" value="NZ_AHJE01000034.1"/>
</dbReference>
<reference evidence="1 2" key="1">
    <citation type="journal article" date="2012" name="J. Bacteriol.">
        <title>De Novo Genome Project of Cupriavidus basilensis OR16.</title>
        <authorList>
            <person name="Cserhati M."/>
            <person name="Kriszt B."/>
            <person name="Szoboszlay S."/>
            <person name="Toth A."/>
            <person name="Szabo I."/>
            <person name="Tancsics A."/>
            <person name="Nagy I."/>
            <person name="Horvath B."/>
            <person name="Nagy I."/>
            <person name="Kukolya J."/>
        </authorList>
    </citation>
    <scope>NUCLEOTIDE SEQUENCE [LARGE SCALE GENOMIC DNA]</scope>
    <source>
        <strain evidence="1 2">OR16</strain>
    </source>
</reference>
<dbReference type="AlphaFoldDB" id="H1S4U3"/>
<organism evidence="1 2">
    <name type="scientific">Cupriavidus basilensis OR16</name>
    <dbReference type="NCBI Taxonomy" id="1127483"/>
    <lineage>
        <taxon>Bacteria</taxon>
        <taxon>Pseudomonadati</taxon>
        <taxon>Pseudomonadota</taxon>
        <taxon>Betaproteobacteria</taxon>
        <taxon>Burkholderiales</taxon>
        <taxon>Burkholderiaceae</taxon>
        <taxon>Cupriavidus</taxon>
    </lineage>
</organism>
<dbReference type="Proteomes" id="UP000005808">
    <property type="component" value="Unassembled WGS sequence"/>
</dbReference>